<proteinExistence type="predicted"/>
<dbReference type="InterPro" id="IPR013248">
    <property type="entry name" value="Psh3/Shr3"/>
</dbReference>
<feature type="compositionally biased region" description="Low complexity" evidence="1">
    <location>
        <begin position="220"/>
        <end position="232"/>
    </location>
</feature>
<organism evidence="3">
    <name type="scientific">Phaffia rhodozyma</name>
    <name type="common">Yeast</name>
    <name type="synonym">Xanthophyllomyces dendrorhous</name>
    <dbReference type="NCBI Taxonomy" id="264483"/>
    <lineage>
        <taxon>Eukaryota</taxon>
        <taxon>Fungi</taxon>
        <taxon>Dikarya</taxon>
        <taxon>Basidiomycota</taxon>
        <taxon>Agaricomycotina</taxon>
        <taxon>Tremellomycetes</taxon>
        <taxon>Cystofilobasidiales</taxon>
        <taxon>Mrakiaceae</taxon>
        <taxon>Phaffia</taxon>
    </lineage>
</organism>
<accession>A0A0F7SQM7</accession>
<dbReference type="PANTHER" id="PTHR28228:SF1">
    <property type="entry name" value="SECRETORY COMPONENT PROTEIN SHR3"/>
    <property type="match status" value="1"/>
</dbReference>
<evidence type="ECO:0000313" key="3">
    <source>
        <dbReference type="EMBL" id="CED83741.1"/>
    </source>
</evidence>
<dbReference type="Pfam" id="PF08229">
    <property type="entry name" value="SHR3_chaperone"/>
    <property type="match status" value="1"/>
</dbReference>
<dbReference type="AlphaFoldDB" id="A0A0F7SQM7"/>
<protein>
    <submittedName>
        <fullName evidence="3">Shr3 amino acid permease chaperone</fullName>
    </submittedName>
</protein>
<feature type="region of interest" description="Disordered" evidence="1">
    <location>
        <begin position="194"/>
        <end position="271"/>
    </location>
</feature>
<name>A0A0F7SQM7_PHARH</name>
<dbReference type="GO" id="GO:0051082">
    <property type="term" value="F:unfolded protein binding"/>
    <property type="evidence" value="ECO:0007669"/>
    <property type="project" value="TreeGrafter"/>
</dbReference>
<feature type="compositionally biased region" description="Basic and acidic residues" evidence="1">
    <location>
        <begin position="237"/>
        <end position="246"/>
    </location>
</feature>
<feature type="compositionally biased region" description="Polar residues" evidence="1">
    <location>
        <begin position="257"/>
        <end position="271"/>
    </location>
</feature>
<dbReference type="EMBL" id="LN483157">
    <property type="protein sequence ID" value="CED83741.1"/>
    <property type="molecule type" value="Genomic_DNA"/>
</dbReference>
<keyword evidence="2" id="KW-0472">Membrane</keyword>
<sequence length="271" mass="29178">MVSWTTCIITSTAFLLGTTSVHWIADGGTLWRSPVTNEALLAALTYYSSFVSAPPIVFYTWSSACFIAVTAITVRVLLGWKGVGGRGRSGEFLFDGASLFLFVYVLFTHIESINPSYQQIPRSIPSPLPSKYLETRPELIVAIRDLAASHAITAVALTGVLIMQGARYYSTTYDTSDVPDSSLLSPVSPSASSIDLVRQGRSAAESDEVKKESPTKLNASPVSRSSGSPRRSLTASVRKDGRRDRSSTSSPRRSTRLLATNGVSSSEANDL</sequence>
<keyword evidence="2" id="KW-1133">Transmembrane helix</keyword>
<evidence type="ECO:0000256" key="1">
    <source>
        <dbReference type="SAM" id="MobiDB-lite"/>
    </source>
</evidence>
<dbReference type="GO" id="GO:0006888">
    <property type="term" value="P:endoplasmic reticulum to Golgi vesicle-mediated transport"/>
    <property type="evidence" value="ECO:0007669"/>
    <property type="project" value="TreeGrafter"/>
</dbReference>
<feature type="transmembrane region" description="Helical" evidence="2">
    <location>
        <begin position="92"/>
        <end position="110"/>
    </location>
</feature>
<keyword evidence="2" id="KW-0812">Transmembrane</keyword>
<dbReference type="GO" id="GO:0005789">
    <property type="term" value="C:endoplasmic reticulum membrane"/>
    <property type="evidence" value="ECO:0007669"/>
    <property type="project" value="TreeGrafter"/>
</dbReference>
<feature type="transmembrane region" description="Helical" evidence="2">
    <location>
        <begin position="56"/>
        <end position="80"/>
    </location>
</feature>
<reference evidence="3" key="1">
    <citation type="submission" date="2014-08" db="EMBL/GenBank/DDBJ databases">
        <authorList>
            <person name="Sharma Rahul"/>
            <person name="Thines Marco"/>
        </authorList>
    </citation>
    <scope>NUCLEOTIDE SEQUENCE</scope>
</reference>
<dbReference type="SMART" id="SM00786">
    <property type="entry name" value="SHR3_chaperone"/>
    <property type="match status" value="1"/>
</dbReference>
<evidence type="ECO:0000256" key="2">
    <source>
        <dbReference type="SAM" id="Phobius"/>
    </source>
</evidence>
<dbReference type="PANTHER" id="PTHR28228">
    <property type="entry name" value="SECRETORY COMPONENT PROTEIN SHR3"/>
    <property type="match status" value="1"/>
</dbReference>